<dbReference type="AlphaFoldDB" id="A0A9W9YYF3"/>
<dbReference type="Proteomes" id="UP001163046">
    <property type="component" value="Unassembled WGS sequence"/>
</dbReference>
<protein>
    <recommendedName>
        <fullName evidence="4">CCHC-type domain-containing protein</fullName>
    </recommendedName>
</protein>
<gene>
    <name evidence="2" type="ORF">OS493_033125</name>
</gene>
<sequence>MERDHNLEKTLQAARIDETSKQHMKSLKDESSKVENVDYVGSQGRKHQGGTSCGNCGISHAQNSCPAAGRRCHKCKKLNHFARMCRAAAGQRKLVSAVDDYDSDSESMFIGAVNSGEKD</sequence>
<dbReference type="EMBL" id="MU826868">
    <property type="protein sequence ID" value="KAJ7370328.1"/>
    <property type="molecule type" value="Genomic_DNA"/>
</dbReference>
<evidence type="ECO:0000313" key="3">
    <source>
        <dbReference type="Proteomes" id="UP001163046"/>
    </source>
</evidence>
<accession>A0A9W9YYF3</accession>
<proteinExistence type="predicted"/>
<reference evidence="2" key="1">
    <citation type="submission" date="2023-01" db="EMBL/GenBank/DDBJ databases">
        <title>Genome assembly of the deep-sea coral Lophelia pertusa.</title>
        <authorList>
            <person name="Herrera S."/>
            <person name="Cordes E."/>
        </authorList>
    </citation>
    <scope>NUCLEOTIDE SEQUENCE</scope>
    <source>
        <strain evidence="2">USNM1676648</strain>
        <tissue evidence="2">Polyp</tissue>
    </source>
</reference>
<evidence type="ECO:0008006" key="4">
    <source>
        <dbReference type="Google" id="ProtNLM"/>
    </source>
</evidence>
<organism evidence="2 3">
    <name type="scientific">Desmophyllum pertusum</name>
    <dbReference type="NCBI Taxonomy" id="174260"/>
    <lineage>
        <taxon>Eukaryota</taxon>
        <taxon>Metazoa</taxon>
        <taxon>Cnidaria</taxon>
        <taxon>Anthozoa</taxon>
        <taxon>Hexacorallia</taxon>
        <taxon>Scleractinia</taxon>
        <taxon>Caryophylliina</taxon>
        <taxon>Caryophylliidae</taxon>
        <taxon>Desmophyllum</taxon>
    </lineage>
</organism>
<name>A0A9W9YYF3_9CNID</name>
<evidence type="ECO:0000313" key="2">
    <source>
        <dbReference type="EMBL" id="KAJ7370328.1"/>
    </source>
</evidence>
<feature type="compositionally biased region" description="Basic and acidic residues" evidence="1">
    <location>
        <begin position="15"/>
        <end position="34"/>
    </location>
</feature>
<comment type="caution">
    <text evidence="2">The sequence shown here is derived from an EMBL/GenBank/DDBJ whole genome shotgun (WGS) entry which is preliminary data.</text>
</comment>
<keyword evidence="3" id="KW-1185">Reference proteome</keyword>
<evidence type="ECO:0000256" key="1">
    <source>
        <dbReference type="SAM" id="MobiDB-lite"/>
    </source>
</evidence>
<dbReference type="Gene3D" id="4.10.60.10">
    <property type="entry name" value="Zinc finger, CCHC-type"/>
    <property type="match status" value="1"/>
</dbReference>
<feature type="region of interest" description="Disordered" evidence="1">
    <location>
        <begin position="1"/>
        <end position="34"/>
    </location>
</feature>
<dbReference type="OrthoDB" id="5988199at2759"/>